<gene>
    <name evidence="3" type="ORF">LTR09_006009</name>
</gene>
<keyword evidence="2" id="KW-0472">Membrane</keyword>
<name>A0AAJ0GBY2_9PEZI</name>
<protein>
    <submittedName>
        <fullName evidence="3">Uncharacterized protein</fullName>
    </submittedName>
</protein>
<proteinExistence type="predicted"/>
<evidence type="ECO:0000313" key="4">
    <source>
        <dbReference type="Proteomes" id="UP001271007"/>
    </source>
</evidence>
<feature type="compositionally biased region" description="Polar residues" evidence="1">
    <location>
        <begin position="113"/>
        <end position="136"/>
    </location>
</feature>
<feature type="transmembrane region" description="Helical" evidence="2">
    <location>
        <begin position="76"/>
        <end position="99"/>
    </location>
</feature>
<dbReference type="Gene3D" id="2.120.10.70">
    <property type="entry name" value="Fucose-specific lectin"/>
    <property type="match status" value="1"/>
</dbReference>
<comment type="caution">
    <text evidence="3">The sequence shown here is derived from an EMBL/GenBank/DDBJ whole genome shotgun (WGS) entry which is preliminary data.</text>
</comment>
<evidence type="ECO:0000256" key="2">
    <source>
        <dbReference type="SAM" id="Phobius"/>
    </source>
</evidence>
<dbReference type="EMBL" id="JAWDJX010000018">
    <property type="protein sequence ID" value="KAK3052945.1"/>
    <property type="molecule type" value="Genomic_DNA"/>
</dbReference>
<reference evidence="3" key="1">
    <citation type="submission" date="2023-04" db="EMBL/GenBank/DDBJ databases">
        <title>Black Yeasts Isolated from many extreme environments.</title>
        <authorList>
            <person name="Coleine C."/>
            <person name="Stajich J.E."/>
            <person name="Selbmann L."/>
        </authorList>
    </citation>
    <scope>NUCLEOTIDE SEQUENCE</scope>
    <source>
        <strain evidence="3">CCFEE 5312</strain>
    </source>
</reference>
<keyword evidence="2" id="KW-0812">Transmembrane</keyword>
<feature type="region of interest" description="Disordered" evidence="1">
    <location>
        <begin position="106"/>
        <end position="141"/>
    </location>
</feature>
<keyword evidence="4" id="KW-1185">Reference proteome</keyword>
<keyword evidence="2" id="KW-1133">Transmembrane helix</keyword>
<evidence type="ECO:0000256" key="1">
    <source>
        <dbReference type="SAM" id="MobiDB-lite"/>
    </source>
</evidence>
<organism evidence="3 4">
    <name type="scientific">Extremus antarcticus</name>
    <dbReference type="NCBI Taxonomy" id="702011"/>
    <lineage>
        <taxon>Eukaryota</taxon>
        <taxon>Fungi</taxon>
        <taxon>Dikarya</taxon>
        <taxon>Ascomycota</taxon>
        <taxon>Pezizomycotina</taxon>
        <taxon>Dothideomycetes</taxon>
        <taxon>Dothideomycetidae</taxon>
        <taxon>Mycosphaerellales</taxon>
        <taxon>Extremaceae</taxon>
        <taxon>Extremus</taxon>
    </lineage>
</organism>
<feature type="region of interest" description="Disordered" evidence="1">
    <location>
        <begin position="1"/>
        <end position="66"/>
    </location>
</feature>
<accession>A0AAJ0GBY2</accession>
<dbReference type="AlphaFoldDB" id="A0AAJ0GBY2"/>
<feature type="compositionally biased region" description="Basic and acidic residues" evidence="1">
    <location>
        <begin position="11"/>
        <end position="34"/>
    </location>
</feature>
<sequence>MAKYASDAEAEPFHDAPEVAPGHDPERVGDHSGGKEAYNAAGLEVDERSALQGEKDEDGFATKPEGRRIWGSKRGVLIAVSVVAAVVVLAVVLGASLGVSLSGKDGGLKTTRRSIPNTAGASNASNTTEPPSSHSGTGVAVTQPDGSATLYQYYQDSEGRVIENQYYKGQWLFHGDDVPITAIVATDARAGSLLAATTWPNAQDGNV</sequence>
<dbReference type="Proteomes" id="UP001271007">
    <property type="component" value="Unassembled WGS sequence"/>
</dbReference>
<evidence type="ECO:0000313" key="3">
    <source>
        <dbReference type="EMBL" id="KAK3052945.1"/>
    </source>
</evidence>